<accession>A0A397J1X2</accession>
<evidence type="ECO:0000259" key="2">
    <source>
        <dbReference type="PROSITE" id="PS50118"/>
    </source>
</evidence>
<dbReference type="EMBL" id="PQFF01000121">
    <property type="protein sequence ID" value="RHZ80912.1"/>
    <property type="molecule type" value="Genomic_DNA"/>
</dbReference>
<dbReference type="InterPro" id="IPR009071">
    <property type="entry name" value="HMG_box_dom"/>
</dbReference>
<dbReference type="PROSITE" id="PS50118">
    <property type="entry name" value="HMG_BOX_2"/>
    <property type="match status" value="1"/>
</dbReference>
<feature type="DNA-binding region" description="HMG box" evidence="1">
    <location>
        <begin position="41"/>
        <end position="108"/>
    </location>
</feature>
<dbReference type="GO" id="GO:0003677">
    <property type="term" value="F:DNA binding"/>
    <property type="evidence" value="ECO:0007669"/>
    <property type="project" value="UniProtKB-UniRule"/>
</dbReference>
<name>A0A397J1X2_9GLOM</name>
<evidence type="ECO:0000256" key="1">
    <source>
        <dbReference type="PROSITE-ProRule" id="PRU00267"/>
    </source>
</evidence>
<dbReference type="AlphaFoldDB" id="A0A397J1X2"/>
<keyword evidence="1" id="KW-0238">DNA-binding</keyword>
<sequence length="168" mass="19925">MSLEYLANTLINRLDRKKIFPPQLNNPEHLLSAPYKRINPPTRPPNGFLLCRKNVHHEAKLKGQTNMRVISKVSGFLWRNASLEEKEIYEELANQVSLLYSQKYHGHGQPPNSYNYSNYYHPYYYFPSPSYTSHRHNENIFYNPNHNHNNNYTISSETMVYLSQMNFQ</sequence>
<reference evidence="3 4" key="1">
    <citation type="submission" date="2018-08" db="EMBL/GenBank/DDBJ databases">
        <title>Genome and evolution of the arbuscular mycorrhizal fungus Diversispora epigaea (formerly Glomus versiforme) and its bacterial endosymbionts.</title>
        <authorList>
            <person name="Sun X."/>
            <person name="Fei Z."/>
            <person name="Harrison M."/>
        </authorList>
    </citation>
    <scope>NUCLEOTIDE SEQUENCE [LARGE SCALE GENOMIC DNA]</scope>
    <source>
        <strain evidence="3 4">IT104</strain>
    </source>
</reference>
<dbReference type="Proteomes" id="UP000266861">
    <property type="component" value="Unassembled WGS sequence"/>
</dbReference>
<dbReference type="Gene3D" id="1.10.30.10">
    <property type="entry name" value="High mobility group box domain"/>
    <property type="match status" value="1"/>
</dbReference>
<dbReference type="OrthoDB" id="6247875at2759"/>
<protein>
    <recommendedName>
        <fullName evidence="2">HMG box domain-containing protein</fullName>
    </recommendedName>
</protein>
<proteinExistence type="predicted"/>
<comment type="caution">
    <text evidence="3">The sequence shown here is derived from an EMBL/GenBank/DDBJ whole genome shotgun (WGS) entry which is preliminary data.</text>
</comment>
<keyword evidence="1" id="KW-0539">Nucleus</keyword>
<evidence type="ECO:0000313" key="3">
    <source>
        <dbReference type="EMBL" id="RHZ80912.1"/>
    </source>
</evidence>
<dbReference type="SUPFAM" id="SSF47095">
    <property type="entry name" value="HMG-box"/>
    <property type="match status" value="1"/>
</dbReference>
<feature type="domain" description="HMG box" evidence="2">
    <location>
        <begin position="41"/>
        <end position="108"/>
    </location>
</feature>
<evidence type="ECO:0000313" key="4">
    <source>
        <dbReference type="Proteomes" id="UP000266861"/>
    </source>
</evidence>
<dbReference type="GO" id="GO:0005634">
    <property type="term" value="C:nucleus"/>
    <property type="evidence" value="ECO:0007669"/>
    <property type="project" value="UniProtKB-UniRule"/>
</dbReference>
<organism evidence="3 4">
    <name type="scientific">Diversispora epigaea</name>
    <dbReference type="NCBI Taxonomy" id="1348612"/>
    <lineage>
        <taxon>Eukaryota</taxon>
        <taxon>Fungi</taxon>
        <taxon>Fungi incertae sedis</taxon>
        <taxon>Mucoromycota</taxon>
        <taxon>Glomeromycotina</taxon>
        <taxon>Glomeromycetes</taxon>
        <taxon>Diversisporales</taxon>
        <taxon>Diversisporaceae</taxon>
        <taxon>Diversispora</taxon>
    </lineage>
</organism>
<keyword evidence="4" id="KW-1185">Reference proteome</keyword>
<dbReference type="InterPro" id="IPR036910">
    <property type="entry name" value="HMG_box_dom_sf"/>
</dbReference>
<gene>
    <name evidence="3" type="ORF">Glove_130g121</name>
</gene>